<dbReference type="GO" id="GO:0005634">
    <property type="term" value="C:nucleus"/>
    <property type="evidence" value="ECO:0007669"/>
    <property type="project" value="TreeGrafter"/>
</dbReference>
<evidence type="ECO:0000256" key="9">
    <source>
        <dbReference type="ARBA" id="ARBA00023235"/>
    </source>
</evidence>
<dbReference type="GO" id="GO:0000712">
    <property type="term" value="P:resolution of meiotic recombination intermediates"/>
    <property type="evidence" value="ECO:0007669"/>
    <property type="project" value="TreeGrafter"/>
</dbReference>
<protein>
    <recommendedName>
        <fullName evidence="4">DNA topoisomerase (ATP-hydrolyzing)</fullName>
        <ecNumber evidence="4">5.6.2.2</ecNumber>
    </recommendedName>
</protein>
<dbReference type="GO" id="GO:0003677">
    <property type="term" value="F:DNA binding"/>
    <property type="evidence" value="ECO:0007669"/>
    <property type="project" value="UniProtKB-UniRule"/>
</dbReference>
<feature type="region of interest" description="Disordered" evidence="12">
    <location>
        <begin position="738"/>
        <end position="777"/>
    </location>
</feature>
<evidence type="ECO:0000256" key="5">
    <source>
        <dbReference type="ARBA" id="ARBA00022741"/>
    </source>
</evidence>
<dbReference type="Gene3D" id="3.30.1360.40">
    <property type="match status" value="1"/>
</dbReference>
<evidence type="ECO:0000259" key="13">
    <source>
        <dbReference type="PROSITE" id="PS52040"/>
    </source>
</evidence>
<evidence type="ECO:0000256" key="3">
    <source>
        <dbReference type="ARBA" id="ARBA00011080"/>
    </source>
</evidence>
<dbReference type="EMBL" id="RWGY01000011">
    <property type="protein sequence ID" value="TVU28120.1"/>
    <property type="molecule type" value="Genomic_DNA"/>
</dbReference>
<dbReference type="InterPro" id="IPR013757">
    <property type="entry name" value="Topo_IIA_A_a_sf"/>
</dbReference>
<evidence type="ECO:0000256" key="11">
    <source>
        <dbReference type="SAM" id="Coils"/>
    </source>
</evidence>
<feature type="region of interest" description="Disordered" evidence="12">
    <location>
        <begin position="844"/>
        <end position="872"/>
    </location>
</feature>
<evidence type="ECO:0000256" key="6">
    <source>
        <dbReference type="ARBA" id="ARBA00022840"/>
    </source>
</evidence>
<comment type="caution">
    <text evidence="14">The sequence shown here is derived from an EMBL/GenBank/DDBJ whole genome shotgun (WGS) entry which is preliminary data.</text>
</comment>
<dbReference type="EC" id="5.6.2.2" evidence="4"/>
<evidence type="ECO:0000256" key="10">
    <source>
        <dbReference type="PROSITE-ProRule" id="PRU01384"/>
    </source>
</evidence>
<dbReference type="GO" id="GO:0006265">
    <property type="term" value="P:DNA topological change"/>
    <property type="evidence" value="ECO:0007669"/>
    <property type="project" value="UniProtKB-UniRule"/>
</dbReference>
<evidence type="ECO:0000313" key="15">
    <source>
        <dbReference type="Proteomes" id="UP000324897"/>
    </source>
</evidence>
<comment type="catalytic activity">
    <reaction evidence="1 10">
        <text>ATP-dependent breakage, passage and rejoining of double-stranded DNA.</text>
        <dbReference type="EC" id="5.6.2.2"/>
    </reaction>
</comment>
<dbReference type="Gene3D" id="1.10.268.10">
    <property type="entry name" value="Topoisomerase, domain 3"/>
    <property type="match status" value="3"/>
</dbReference>
<dbReference type="Gramene" id="TVU28120">
    <property type="protein sequence ID" value="TVU28120"/>
    <property type="gene ID" value="EJB05_19629"/>
</dbReference>
<dbReference type="PROSITE" id="PS52040">
    <property type="entry name" value="TOPO_IIA"/>
    <property type="match status" value="2"/>
</dbReference>
<name>A0A5J9UYJ7_9POAL</name>
<proteinExistence type="inferred from homology"/>
<dbReference type="GO" id="GO:0000819">
    <property type="term" value="P:sister chromatid segregation"/>
    <property type="evidence" value="ECO:0007669"/>
    <property type="project" value="TreeGrafter"/>
</dbReference>
<dbReference type="Pfam" id="PF00521">
    <property type="entry name" value="DNA_topoisoIV"/>
    <property type="match status" value="2"/>
</dbReference>
<reference evidence="14 15" key="1">
    <citation type="journal article" date="2019" name="Sci. Rep.">
        <title>A high-quality genome of Eragrostis curvula grass provides insights into Poaceae evolution and supports new strategies to enhance forage quality.</title>
        <authorList>
            <person name="Carballo J."/>
            <person name="Santos B.A.C.M."/>
            <person name="Zappacosta D."/>
            <person name="Garbus I."/>
            <person name="Selva J.P."/>
            <person name="Gallo C.A."/>
            <person name="Diaz A."/>
            <person name="Albertini E."/>
            <person name="Caccamo M."/>
            <person name="Echenique V."/>
        </authorList>
    </citation>
    <scope>NUCLEOTIDE SEQUENCE [LARGE SCALE GENOMIC DNA]</scope>
    <source>
        <strain evidence="15">cv. Victoria</strain>
        <tissue evidence="14">Leaf</tissue>
    </source>
</reference>
<dbReference type="InterPro" id="IPR050634">
    <property type="entry name" value="DNA_Topoisomerase_II"/>
</dbReference>
<feature type="domain" description="Topo IIA-type catalytic" evidence="13">
    <location>
        <begin position="307"/>
        <end position="714"/>
    </location>
</feature>
<feature type="compositionally biased region" description="Polar residues" evidence="12">
    <location>
        <begin position="766"/>
        <end position="777"/>
    </location>
</feature>
<gene>
    <name evidence="14" type="ORF">EJB05_19629</name>
</gene>
<accession>A0A5J9UYJ7</accession>
<dbReference type="InterPro" id="IPR013758">
    <property type="entry name" value="Topo_IIA_A/C_ab"/>
</dbReference>
<evidence type="ECO:0000256" key="8">
    <source>
        <dbReference type="ARBA" id="ARBA00023125"/>
    </source>
</evidence>
<feature type="compositionally biased region" description="Basic and acidic residues" evidence="12">
    <location>
        <begin position="233"/>
        <end position="247"/>
    </location>
</feature>
<evidence type="ECO:0000256" key="1">
    <source>
        <dbReference type="ARBA" id="ARBA00000185"/>
    </source>
</evidence>
<dbReference type="SUPFAM" id="SSF56719">
    <property type="entry name" value="Type II DNA topoisomerase"/>
    <property type="match status" value="2"/>
</dbReference>
<evidence type="ECO:0000256" key="4">
    <source>
        <dbReference type="ARBA" id="ARBA00012895"/>
    </source>
</evidence>
<feature type="domain" description="Topo IIA-type catalytic" evidence="13">
    <location>
        <begin position="1"/>
        <end position="142"/>
    </location>
</feature>
<evidence type="ECO:0000313" key="14">
    <source>
        <dbReference type="EMBL" id="TVU28120.1"/>
    </source>
</evidence>
<dbReference type="FunFam" id="3.90.199.10:FF:000002">
    <property type="entry name" value="DNA topoisomerase 2"/>
    <property type="match status" value="1"/>
</dbReference>
<dbReference type="GO" id="GO:0005524">
    <property type="term" value="F:ATP binding"/>
    <property type="evidence" value="ECO:0007669"/>
    <property type="project" value="UniProtKB-KW"/>
</dbReference>
<evidence type="ECO:0000256" key="7">
    <source>
        <dbReference type="ARBA" id="ARBA00023029"/>
    </source>
</evidence>
<dbReference type="Gene3D" id="3.90.199.10">
    <property type="entry name" value="Topoisomerase II, domain 5"/>
    <property type="match status" value="1"/>
</dbReference>
<keyword evidence="8 10" id="KW-0238">DNA-binding</keyword>
<dbReference type="FunFam" id="3.30.1360.40:FF:000003">
    <property type="entry name" value="DNA topoisomerase 2"/>
    <property type="match status" value="1"/>
</dbReference>
<dbReference type="AlphaFoldDB" id="A0A5J9UYJ7"/>
<dbReference type="PANTHER" id="PTHR10169:SF38">
    <property type="entry name" value="DNA TOPOISOMERASE 2"/>
    <property type="match status" value="1"/>
</dbReference>
<dbReference type="PRINTS" id="PR01158">
    <property type="entry name" value="TOPISMRASEII"/>
</dbReference>
<dbReference type="InterPro" id="IPR001154">
    <property type="entry name" value="TopoII_euk"/>
</dbReference>
<dbReference type="SMART" id="SM00434">
    <property type="entry name" value="TOP4c"/>
    <property type="match status" value="1"/>
</dbReference>
<comment type="cofactor">
    <cofactor evidence="2">
        <name>Mg(2+)</name>
        <dbReference type="ChEBI" id="CHEBI:18420"/>
    </cofactor>
</comment>
<keyword evidence="15" id="KW-1185">Reference proteome</keyword>
<comment type="similarity">
    <text evidence="3">Belongs to the type II topoisomerase family.</text>
</comment>
<feature type="coiled-coil region" evidence="11">
    <location>
        <begin position="590"/>
        <end position="621"/>
    </location>
</feature>
<keyword evidence="7 10" id="KW-0799">Topoisomerase</keyword>
<dbReference type="InterPro" id="IPR002205">
    <property type="entry name" value="Topo_IIA_dom_A"/>
</dbReference>
<sequence length="872" mass="98792">MNKAMKQGLENKFKLTSTIRTTNMHLFDSDGKIRKYDTPEKILEEFFKLRLGFYEKRKKALLDNIELHFTKLDNKVRFIRCIGDGDIKVSNRTSDYEYLFSMPIGTLTTEMIVDLVTERYELNNEMEKIRQTSPRSLWLRDLDVFDRELDVLDQMGAEAEEKRRLMREKKGRNGVAFKAAPKRQPKRTAANWHASEPVVTKRLVPQKKPANKASASTDDIPELKEAFNINESTSDHSGMEIESVKEHQKGKRGRKELTNSGAAKAAASSLVPIALLPILKVVSTATIQSPNSVFPLFRMADLQRLPIPSVVDGLTPDQRKILFCAFKRNLIKETRVSQFAGYVVKHSACRQGKESVGDTIIKMAHAFVGSNNINLFYPSGPSGSRYQGGTDCASSDYILTKLSPITRTIFPKDDDDLLDYLHEDGQSVEPIWYVPIIPMVLVNGYKIAGADEVSICIPNYSPRDILANLRRLLNDDCTEPMHPWYRRFKGSIEKTRKKTSGVMYTVTGIIEAVDSTTLRITELPIHCWTQDYQRFLDGLLMEGFIQEYMMQGNANDVDFVVNLSEENMRETKQKELEKKFYLTATIGTRNVRLLAQMKVLLENLESALKKLDNKVRFIRGVVECDISVGNRKKKDLIMELQRKCFDPLPTKLKTTEPTAGKGENASSYEYLLSMPISTLTVEKMQELITAKVKLENEVEKQRQTSPRSLWLSNLDAFEKELDLLDQMDTEATKRTFMRENNARKGVASKAEPKRKPKKTAAKSQKVENATTDNEVCSSVSGNAAQPVVTKRLVPRKKPVNKVLQASALMTDDPEDVVPEPKKCLEAFDIIDSPSDHSGMEIEVVQQHQKGKRGRKEPSKRGAAKEILSFPSL</sequence>
<keyword evidence="11" id="KW-0175">Coiled coil</keyword>
<evidence type="ECO:0000256" key="12">
    <source>
        <dbReference type="SAM" id="MobiDB-lite"/>
    </source>
</evidence>
<organism evidence="14 15">
    <name type="scientific">Eragrostis curvula</name>
    <name type="common">weeping love grass</name>
    <dbReference type="NCBI Taxonomy" id="38414"/>
    <lineage>
        <taxon>Eukaryota</taxon>
        <taxon>Viridiplantae</taxon>
        <taxon>Streptophyta</taxon>
        <taxon>Embryophyta</taxon>
        <taxon>Tracheophyta</taxon>
        <taxon>Spermatophyta</taxon>
        <taxon>Magnoliopsida</taxon>
        <taxon>Liliopsida</taxon>
        <taxon>Poales</taxon>
        <taxon>Poaceae</taxon>
        <taxon>PACMAD clade</taxon>
        <taxon>Chloridoideae</taxon>
        <taxon>Eragrostideae</taxon>
        <taxon>Eragrostidinae</taxon>
        <taxon>Eragrostis</taxon>
    </lineage>
</organism>
<dbReference type="Proteomes" id="UP000324897">
    <property type="component" value="Chromosome 1"/>
</dbReference>
<dbReference type="PANTHER" id="PTHR10169">
    <property type="entry name" value="DNA TOPOISOMERASE/GYRASE"/>
    <property type="match status" value="1"/>
</dbReference>
<feature type="region of interest" description="Disordered" evidence="12">
    <location>
        <begin position="231"/>
        <end position="257"/>
    </location>
</feature>
<keyword evidence="9 10" id="KW-0413">Isomerase</keyword>
<dbReference type="OrthoDB" id="276498at2759"/>
<keyword evidence="6" id="KW-0067">ATP-binding</keyword>
<dbReference type="InterPro" id="IPR013760">
    <property type="entry name" value="Topo_IIA-like_dom_sf"/>
</dbReference>
<keyword evidence="5" id="KW-0547">Nucleotide-binding</keyword>
<feature type="active site" description="O-(5'-phospho-DNA)-tyrosine intermediate" evidence="10">
    <location>
        <position position="397"/>
    </location>
</feature>
<comment type="caution">
    <text evidence="10">Lacks conserved residue(s) required for the propagation of feature annotation.</text>
</comment>
<dbReference type="GO" id="GO:0003918">
    <property type="term" value="F:DNA topoisomerase type II (double strand cut, ATP-hydrolyzing) activity"/>
    <property type="evidence" value="ECO:0007669"/>
    <property type="project" value="UniProtKB-EC"/>
</dbReference>
<evidence type="ECO:0000256" key="2">
    <source>
        <dbReference type="ARBA" id="ARBA00001946"/>
    </source>
</evidence>